<keyword evidence="5" id="KW-0391">Immunity</keyword>
<keyword evidence="3 6" id="KW-0863">Zinc-finger</keyword>
<dbReference type="Gene3D" id="2.60.120.920">
    <property type="match status" value="1"/>
</dbReference>
<organism evidence="9 10">
    <name type="scientific">Astyanax mexicanus</name>
    <name type="common">Blind cave fish</name>
    <name type="synonym">Astyanax fasciatus mexicanus</name>
    <dbReference type="NCBI Taxonomy" id="7994"/>
    <lineage>
        <taxon>Eukaryota</taxon>
        <taxon>Metazoa</taxon>
        <taxon>Chordata</taxon>
        <taxon>Craniata</taxon>
        <taxon>Vertebrata</taxon>
        <taxon>Euteleostomi</taxon>
        <taxon>Actinopterygii</taxon>
        <taxon>Neopterygii</taxon>
        <taxon>Teleostei</taxon>
        <taxon>Ostariophysi</taxon>
        <taxon>Characiformes</taxon>
        <taxon>Characoidei</taxon>
        <taxon>Acestrorhamphidae</taxon>
        <taxon>Acestrorhamphinae</taxon>
        <taxon>Astyanax</taxon>
    </lineage>
</organism>
<dbReference type="InterPro" id="IPR001870">
    <property type="entry name" value="B30.2/SPRY"/>
</dbReference>
<dbReference type="GO" id="GO:0008270">
    <property type="term" value="F:zinc ion binding"/>
    <property type="evidence" value="ECO:0007669"/>
    <property type="project" value="UniProtKB-KW"/>
</dbReference>
<dbReference type="PANTHER" id="PTHR25465">
    <property type="entry name" value="B-BOX DOMAIN CONTAINING"/>
    <property type="match status" value="1"/>
</dbReference>
<feature type="domain" description="RING-type" evidence="7">
    <location>
        <begin position="15"/>
        <end position="60"/>
    </location>
</feature>
<dbReference type="Pfam" id="PF00622">
    <property type="entry name" value="SPRY"/>
    <property type="match status" value="1"/>
</dbReference>
<dbReference type="InterPro" id="IPR001841">
    <property type="entry name" value="Znf_RING"/>
</dbReference>
<name>W5LPN8_ASTMX</name>
<dbReference type="InParanoid" id="W5LPN8"/>
<reference evidence="10" key="1">
    <citation type="submission" date="2013-03" db="EMBL/GenBank/DDBJ databases">
        <authorList>
            <person name="Jeffery W."/>
            <person name="Warren W."/>
            <person name="Wilson R.K."/>
        </authorList>
    </citation>
    <scope>NUCLEOTIDE SEQUENCE</scope>
    <source>
        <strain evidence="10">female</strain>
    </source>
</reference>
<dbReference type="InterPro" id="IPR043136">
    <property type="entry name" value="B30.2/SPRY_sf"/>
</dbReference>
<dbReference type="STRING" id="7994.ENSAMXP00000021846"/>
<dbReference type="AlphaFoldDB" id="W5LPN8"/>
<keyword evidence="1" id="KW-0399">Innate immunity</keyword>
<reference evidence="10" key="2">
    <citation type="journal article" date="2014" name="Nat. Commun.">
        <title>The cavefish genome reveals candidate genes for eye loss.</title>
        <authorList>
            <person name="McGaugh S.E."/>
            <person name="Gross J.B."/>
            <person name="Aken B."/>
            <person name="Blin M."/>
            <person name="Borowsky R."/>
            <person name="Chalopin D."/>
            <person name="Hinaux H."/>
            <person name="Jeffery W.R."/>
            <person name="Keene A."/>
            <person name="Ma L."/>
            <person name="Minx P."/>
            <person name="Murphy D."/>
            <person name="O'Quin K.E."/>
            <person name="Retaux S."/>
            <person name="Rohner N."/>
            <person name="Searle S.M."/>
            <person name="Stahl B.A."/>
            <person name="Tabin C."/>
            <person name="Volff J.N."/>
            <person name="Yoshizawa M."/>
            <person name="Warren W.C."/>
        </authorList>
    </citation>
    <scope>NUCLEOTIDE SEQUENCE [LARGE SCALE GENOMIC DNA]</scope>
    <source>
        <strain evidence="10">female</strain>
    </source>
</reference>
<reference evidence="9" key="3">
    <citation type="submission" date="2025-08" db="UniProtKB">
        <authorList>
            <consortium name="Ensembl"/>
        </authorList>
    </citation>
    <scope>IDENTIFICATION</scope>
</reference>
<dbReference type="SUPFAM" id="SSF57850">
    <property type="entry name" value="RING/U-box"/>
    <property type="match status" value="1"/>
</dbReference>
<evidence type="ECO:0000256" key="1">
    <source>
        <dbReference type="ARBA" id="ARBA00022588"/>
    </source>
</evidence>
<dbReference type="PROSITE" id="PS50089">
    <property type="entry name" value="ZF_RING_2"/>
    <property type="match status" value="1"/>
</dbReference>
<dbReference type="InterPro" id="IPR013320">
    <property type="entry name" value="ConA-like_dom_sf"/>
</dbReference>
<evidence type="ECO:0000256" key="3">
    <source>
        <dbReference type="ARBA" id="ARBA00022771"/>
    </source>
</evidence>
<keyword evidence="10" id="KW-1185">Reference proteome</keyword>
<proteinExistence type="predicted"/>
<protein>
    <submittedName>
        <fullName evidence="9">Uncharacterized protein</fullName>
    </submittedName>
</protein>
<dbReference type="Pfam" id="PF15227">
    <property type="entry name" value="zf-C3HC4_4"/>
    <property type="match status" value="1"/>
</dbReference>
<dbReference type="InterPro" id="IPR003879">
    <property type="entry name" value="Butyrophylin_SPRY"/>
</dbReference>
<dbReference type="Bgee" id="ENSAMXG00000021206">
    <property type="expression patterns" value="Expressed in zone of skin and 8 other cell types or tissues"/>
</dbReference>
<dbReference type="Gene3D" id="3.30.40.10">
    <property type="entry name" value="Zinc/RING finger domain, C3HC4 (zinc finger)"/>
    <property type="match status" value="1"/>
</dbReference>
<dbReference type="HOGENOM" id="CLU_013137_0_2_1"/>
<evidence type="ECO:0000256" key="2">
    <source>
        <dbReference type="ARBA" id="ARBA00022723"/>
    </source>
</evidence>
<dbReference type="PANTHER" id="PTHR25465:SF5">
    <property type="entry name" value="E3 UBIQUITIN_ISG15 LIGASE TRIM25-RELATED"/>
    <property type="match status" value="1"/>
</dbReference>
<dbReference type="InterPro" id="IPR051051">
    <property type="entry name" value="E3_ubiq-ligase_TRIM/RNF"/>
</dbReference>
<evidence type="ECO:0000256" key="6">
    <source>
        <dbReference type="PROSITE-ProRule" id="PRU00175"/>
    </source>
</evidence>
<dbReference type="SUPFAM" id="SSF49899">
    <property type="entry name" value="Concanavalin A-like lectins/glucanases"/>
    <property type="match status" value="1"/>
</dbReference>
<dbReference type="Proteomes" id="UP000018467">
    <property type="component" value="Unassembled WGS sequence"/>
</dbReference>
<dbReference type="InterPro" id="IPR013083">
    <property type="entry name" value="Znf_RING/FYVE/PHD"/>
</dbReference>
<dbReference type="GeneTree" id="ENSGT01150000286931"/>
<evidence type="ECO:0000313" key="9">
    <source>
        <dbReference type="Ensembl" id="ENSAMXP00000021846.2"/>
    </source>
</evidence>
<dbReference type="PROSITE" id="PS00518">
    <property type="entry name" value="ZF_RING_1"/>
    <property type="match status" value="1"/>
</dbReference>
<evidence type="ECO:0000256" key="5">
    <source>
        <dbReference type="ARBA" id="ARBA00022859"/>
    </source>
</evidence>
<sequence length="353" mass="39297">MAEGGSYIDSDKFKCPVCLDLMRTPVTIPCGHSYCMLCISRCWDKKDSSAGGPQACPQCRHKFTPRPKLAKNALLAELVEKLREERRVAGCSQTEPGGAGAAGTANPVKSTLSESCSIRDSLIKGVKQWQTELEKLIKAEESKAVSAAQSVLKNLLNYSTFPPPLFFPFPSDACTLTFDVNTVNGYLELNHKERTVMSVRESEIYFFHTKRFEKRQQALCKEGLRGSPRYWEVNCGNGGTWVSIGVSYKGIRRSGKHAPLFGRCKNSWALRKYGFSYYFWHDNKETSIKSSSLSPKIGVYLDHNAGVLAFYTVSKYTSLLYKVQTTFTEPVYAGFGLSGIGSQIQLCDLDSED</sequence>
<dbReference type="InterPro" id="IPR003877">
    <property type="entry name" value="SPRY_dom"/>
</dbReference>
<dbReference type="GO" id="GO:0045087">
    <property type="term" value="P:innate immune response"/>
    <property type="evidence" value="ECO:0007669"/>
    <property type="project" value="UniProtKB-KW"/>
</dbReference>
<feature type="domain" description="B30.2/SPRY" evidence="8">
    <location>
        <begin position="156"/>
        <end position="353"/>
    </location>
</feature>
<dbReference type="InterPro" id="IPR017907">
    <property type="entry name" value="Znf_RING_CS"/>
</dbReference>
<dbReference type="SMART" id="SM00184">
    <property type="entry name" value="RING"/>
    <property type="match status" value="1"/>
</dbReference>
<evidence type="ECO:0000259" key="7">
    <source>
        <dbReference type="PROSITE" id="PS50089"/>
    </source>
</evidence>
<keyword evidence="4" id="KW-0862">Zinc</keyword>
<dbReference type="eggNOG" id="KOG2177">
    <property type="taxonomic scope" value="Eukaryota"/>
</dbReference>
<dbReference type="Ensembl" id="ENSAMXT00000021846.2">
    <property type="protein sequence ID" value="ENSAMXP00000021846.2"/>
    <property type="gene ID" value="ENSAMXG00000021206.2"/>
</dbReference>
<dbReference type="PROSITE" id="PS50188">
    <property type="entry name" value="B302_SPRY"/>
    <property type="match status" value="1"/>
</dbReference>
<evidence type="ECO:0000259" key="8">
    <source>
        <dbReference type="PROSITE" id="PS50188"/>
    </source>
</evidence>
<accession>W5LPN8</accession>
<dbReference type="PRINTS" id="PR01407">
    <property type="entry name" value="BUTYPHLNCDUF"/>
</dbReference>
<dbReference type="SMART" id="SM00449">
    <property type="entry name" value="SPRY"/>
    <property type="match status" value="1"/>
</dbReference>
<evidence type="ECO:0000313" key="10">
    <source>
        <dbReference type="Proteomes" id="UP000018467"/>
    </source>
</evidence>
<keyword evidence="2" id="KW-0479">Metal-binding</keyword>
<reference evidence="9" key="4">
    <citation type="submission" date="2025-09" db="UniProtKB">
        <authorList>
            <consortium name="Ensembl"/>
        </authorList>
    </citation>
    <scope>IDENTIFICATION</scope>
</reference>
<evidence type="ECO:0000256" key="4">
    <source>
        <dbReference type="ARBA" id="ARBA00022833"/>
    </source>
</evidence>